<dbReference type="RefSeq" id="WP_050003588.1">
    <property type="nucleotide sequence ID" value="NZ_CP008887.1"/>
</dbReference>
<proteinExistence type="predicted"/>
<organism evidence="2 3">
    <name type="scientific">Thermococcus eurythermalis</name>
    <dbReference type="NCBI Taxonomy" id="1505907"/>
    <lineage>
        <taxon>Archaea</taxon>
        <taxon>Methanobacteriati</taxon>
        <taxon>Methanobacteriota</taxon>
        <taxon>Thermococci</taxon>
        <taxon>Thermococcales</taxon>
        <taxon>Thermococcaceae</taxon>
        <taxon>Thermococcus</taxon>
    </lineage>
</organism>
<dbReference type="CDD" id="cd07392">
    <property type="entry name" value="MPP_PAE1087"/>
    <property type="match status" value="1"/>
</dbReference>
<dbReference type="InterPro" id="IPR004843">
    <property type="entry name" value="Calcineurin-like_PHP"/>
</dbReference>
<dbReference type="InterPro" id="IPR041733">
    <property type="entry name" value="PAE1087_MPP"/>
</dbReference>
<dbReference type="GO" id="GO:0016787">
    <property type="term" value="F:hydrolase activity"/>
    <property type="evidence" value="ECO:0007669"/>
    <property type="project" value="InterPro"/>
</dbReference>
<dbReference type="EMBL" id="CP008887">
    <property type="protein sequence ID" value="AIU70622.1"/>
    <property type="molecule type" value="Genomic_DNA"/>
</dbReference>
<keyword evidence="3" id="KW-1185">Reference proteome</keyword>
<dbReference type="GeneID" id="25153748"/>
<sequence length="218" mass="24081">MKLVALTDIHGNRGMAKRLAEHLKKEKPDALIIAGDVTNFSGAEVARKVLEPLLETCVPILAVHGNCDGRDMPELLEELGIGIHNKRRELNGIGFVGIGGSNITPFNTVWELTEDEIREILERNYRPGDAIVSHAPPKDTKADRVHSGLHVGSSALRKFIEDNQPPLVITGHIHEARSVDHVGETVIVNPGPLFRGYYAVIDFAEKRKKVEDVKLKEL</sequence>
<protein>
    <submittedName>
        <fullName evidence="2">Metallophosphoesterase</fullName>
    </submittedName>
</protein>
<dbReference type="SUPFAM" id="SSF56300">
    <property type="entry name" value="Metallo-dependent phosphatases"/>
    <property type="match status" value="1"/>
</dbReference>
<dbReference type="PANTHER" id="PTHR37523">
    <property type="entry name" value="METALLOPHOSPHOESTERASE"/>
    <property type="match status" value="1"/>
</dbReference>
<dbReference type="KEGG" id="teu:TEU_09915"/>
<dbReference type="Proteomes" id="UP000029980">
    <property type="component" value="Chromosome"/>
</dbReference>
<gene>
    <name evidence="2" type="ORF">TEU_09915</name>
</gene>
<feature type="domain" description="Calcineurin-like phosphoesterase" evidence="1">
    <location>
        <begin position="1"/>
        <end position="175"/>
    </location>
</feature>
<reference evidence="2 3" key="1">
    <citation type="journal article" date="2015" name="Int. J. Syst. Evol. Microbiol.">
        <title>Thermococcus eurythermalis sp. nov., a conditional piezophilic hyperthermophilic archaeon with a wide temperature range isolated from an oil-immersed chimney in the Guaymas Basin.</title>
        <authorList>
            <person name="Zhao W."/>
            <person name="Zeng X."/>
            <person name="Xiao X."/>
        </authorList>
    </citation>
    <scope>NUCLEOTIDE SEQUENCE [LARGE SCALE GENOMIC DNA]</scope>
    <source>
        <strain evidence="2 3">A501</strain>
    </source>
</reference>
<dbReference type="AlphaFoldDB" id="A0A097QVW3"/>
<accession>A0A097QVW3</accession>
<dbReference type="Pfam" id="PF00149">
    <property type="entry name" value="Metallophos"/>
    <property type="match status" value="1"/>
</dbReference>
<dbReference type="HOGENOM" id="CLU_041441_5_0_2"/>
<dbReference type="PANTHER" id="PTHR37523:SF1">
    <property type="entry name" value="CALCINEURIN-LIKE PHOSPHOESTERASE DOMAIN-CONTAINING PROTEIN"/>
    <property type="match status" value="1"/>
</dbReference>
<dbReference type="OrthoDB" id="50367at2157"/>
<evidence type="ECO:0000313" key="3">
    <source>
        <dbReference type="Proteomes" id="UP000029980"/>
    </source>
</evidence>
<dbReference type="Gene3D" id="3.60.21.10">
    <property type="match status" value="1"/>
</dbReference>
<name>A0A097QVW3_9EURY</name>
<dbReference type="InterPro" id="IPR029052">
    <property type="entry name" value="Metallo-depent_PP-like"/>
</dbReference>
<evidence type="ECO:0000313" key="2">
    <source>
        <dbReference type="EMBL" id="AIU70622.1"/>
    </source>
</evidence>
<evidence type="ECO:0000259" key="1">
    <source>
        <dbReference type="Pfam" id="PF00149"/>
    </source>
</evidence>